<comment type="caution">
    <text evidence="3">The sequence shown here is derived from an EMBL/GenBank/DDBJ whole genome shotgun (WGS) entry which is preliminary data.</text>
</comment>
<keyword evidence="1" id="KW-0472">Membrane</keyword>
<gene>
    <name evidence="3" type="ORF">GGR31_000913</name>
</gene>
<dbReference type="EMBL" id="JAVDQA010000002">
    <property type="protein sequence ID" value="MDR6300282.1"/>
    <property type="molecule type" value="Genomic_DNA"/>
</dbReference>
<feature type="transmembrane region" description="Helical" evidence="1">
    <location>
        <begin position="37"/>
        <end position="57"/>
    </location>
</feature>
<evidence type="ECO:0000256" key="1">
    <source>
        <dbReference type="SAM" id="Phobius"/>
    </source>
</evidence>
<keyword evidence="1" id="KW-1133">Transmembrane helix</keyword>
<keyword evidence="1" id="KW-0812">Transmembrane</keyword>
<protein>
    <recommendedName>
        <fullName evidence="2">Uncharacterized protein YyaB-like PH domain-containing protein</fullName>
    </recommendedName>
</protein>
<dbReference type="RefSeq" id="WP_309727194.1">
    <property type="nucleotide sequence ID" value="NZ_JAVDQA010000002.1"/>
</dbReference>
<keyword evidence="4" id="KW-1185">Reference proteome</keyword>
<dbReference type="InterPro" id="IPR009589">
    <property type="entry name" value="PH_YyaB-like"/>
</dbReference>
<evidence type="ECO:0000313" key="4">
    <source>
        <dbReference type="Proteomes" id="UP001257659"/>
    </source>
</evidence>
<sequence length="141" mass="16390">MKFKSRKDIAFKILVLIAILFLGSIIIFSFQEDMHNGNIFLNILPLLVIILLLWIYFRTYYIITETKLIYRSGPIFGSILIAEIEEIKVGNTMWAGFKPATARNGLIIKYGKYNEIYISPDTNESFIKEILKRKNSIKISY</sequence>
<name>A0ABU1K5K7_9FLAO</name>
<feature type="transmembrane region" description="Helical" evidence="1">
    <location>
        <begin position="9"/>
        <end position="31"/>
    </location>
</feature>
<proteinExistence type="predicted"/>
<dbReference type="Pfam" id="PF06713">
    <property type="entry name" value="bPH_4"/>
    <property type="match status" value="1"/>
</dbReference>
<organism evidence="3 4">
    <name type="scientific">Mesonia maritima</name>
    <dbReference type="NCBI Taxonomy" id="1793873"/>
    <lineage>
        <taxon>Bacteria</taxon>
        <taxon>Pseudomonadati</taxon>
        <taxon>Bacteroidota</taxon>
        <taxon>Flavobacteriia</taxon>
        <taxon>Flavobacteriales</taxon>
        <taxon>Flavobacteriaceae</taxon>
        <taxon>Mesonia</taxon>
    </lineage>
</organism>
<evidence type="ECO:0000313" key="3">
    <source>
        <dbReference type="EMBL" id="MDR6300282.1"/>
    </source>
</evidence>
<accession>A0ABU1K5K7</accession>
<evidence type="ECO:0000259" key="2">
    <source>
        <dbReference type="Pfam" id="PF06713"/>
    </source>
</evidence>
<feature type="domain" description="Uncharacterized protein YyaB-like PH" evidence="2">
    <location>
        <begin position="59"/>
        <end position="133"/>
    </location>
</feature>
<dbReference type="Proteomes" id="UP001257659">
    <property type="component" value="Unassembled WGS sequence"/>
</dbReference>
<reference evidence="3 4" key="1">
    <citation type="submission" date="2023-07" db="EMBL/GenBank/DDBJ databases">
        <title>Genomic Encyclopedia of Type Strains, Phase IV (KMG-IV): sequencing the most valuable type-strain genomes for metagenomic binning, comparative biology and taxonomic classification.</title>
        <authorList>
            <person name="Goeker M."/>
        </authorList>
    </citation>
    <scope>NUCLEOTIDE SEQUENCE [LARGE SCALE GENOMIC DNA]</scope>
    <source>
        <strain evidence="3 4">DSM 102814</strain>
    </source>
</reference>